<dbReference type="AlphaFoldDB" id="A0AAV4Y2E9"/>
<keyword evidence="2" id="KW-1185">Reference proteome</keyword>
<organism evidence="1 2">
    <name type="scientific">Caerostris extrusa</name>
    <name type="common">Bark spider</name>
    <name type="synonym">Caerostris bankana</name>
    <dbReference type="NCBI Taxonomy" id="172846"/>
    <lineage>
        <taxon>Eukaryota</taxon>
        <taxon>Metazoa</taxon>
        <taxon>Ecdysozoa</taxon>
        <taxon>Arthropoda</taxon>
        <taxon>Chelicerata</taxon>
        <taxon>Arachnida</taxon>
        <taxon>Araneae</taxon>
        <taxon>Araneomorphae</taxon>
        <taxon>Entelegynae</taxon>
        <taxon>Araneoidea</taxon>
        <taxon>Araneidae</taxon>
        <taxon>Caerostris</taxon>
    </lineage>
</organism>
<evidence type="ECO:0000313" key="2">
    <source>
        <dbReference type="Proteomes" id="UP001054945"/>
    </source>
</evidence>
<evidence type="ECO:0000313" key="1">
    <source>
        <dbReference type="EMBL" id="GIZ01651.1"/>
    </source>
</evidence>
<gene>
    <name evidence="1" type="ORF">CEXT_911</name>
</gene>
<name>A0AAV4Y2E9_CAEEX</name>
<accession>A0AAV4Y2E9</accession>
<dbReference type="EMBL" id="BPLR01018698">
    <property type="protein sequence ID" value="GIZ01651.1"/>
    <property type="molecule type" value="Genomic_DNA"/>
</dbReference>
<sequence>MAKEIGMDAFLYLGRGWISLGIALPNPLIRLNQENFPINFPFPWFPRWKIWIFPFNPVRREGEATNPFPLNERAGSDPLF</sequence>
<protein>
    <submittedName>
        <fullName evidence="1">Uncharacterized protein</fullName>
    </submittedName>
</protein>
<reference evidence="1 2" key="1">
    <citation type="submission" date="2021-06" db="EMBL/GenBank/DDBJ databases">
        <title>Caerostris extrusa draft genome.</title>
        <authorList>
            <person name="Kono N."/>
            <person name="Arakawa K."/>
        </authorList>
    </citation>
    <scope>NUCLEOTIDE SEQUENCE [LARGE SCALE GENOMIC DNA]</scope>
</reference>
<proteinExistence type="predicted"/>
<comment type="caution">
    <text evidence="1">The sequence shown here is derived from an EMBL/GenBank/DDBJ whole genome shotgun (WGS) entry which is preliminary data.</text>
</comment>
<dbReference type="Proteomes" id="UP001054945">
    <property type="component" value="Unassembled WGS sequence"/>
</dbReference>